<sequence>MLANLRNFEKHLRSKNTRFSSIEEVRITYISTLEGKQVLSSVDSPILPKLNRRKLERLLQWLEKDDGRVYLCHDCLKLHKWKSALKRKVGDNKEHGLRAYFPLRPCISHYAFRPNHWPYHRLNYYHAQIIMNCHYYGPAHGPPLSVLDLK</sequence>
<keyword evidence="2" id="KW-1185">Reference proteome</keyword>
<gene>
    <name evidence="1" type="ORF">PT974_04508</name>
</gene>
<organism evidence="1 2">
    <name type="scientific">Cladobotryum mycophilum</name>
    <dbReference type="NCBI Taxonomy" id="491253"/>
    <lineage>
        <taxon>Eukaryota</taxon>
        <taxon>Fungi</taxon>
        <taxon>Dikarya</taxon>
        <taxon>Ascomycota</taxon>
        <taxon>Pezizomycotina</taxon>
        <taxon>Sordariomycetes</taxon>
        <taxon>Hypocreomycetidae</taxon>
        <taxon>Hypocreales</taxon>
        <taxon>Hypocreaceae</taxon>
        <taxon>Cladobotryum</taxon>
    </lineage>
</organism>
<reference evidence="1 2" key="1">
    <citation type="submission" date="2024-01" db="EMBL/GenBank/DDBJ databases">
        <title>Complete genome of Cladobotryum mycophilum ATHUM6906.</title>
        <authorList>
            <person name="Christinaki A.C."/>
            <person name="Myridakis A.I."/>
            <person name="Kouvelis V.N."/>
        </authorList>
    </citation>
    <scope>NUCLEOTIDE SEQUENCE [LARGE SCALE GENOMIC DNA]</scope>
    <source>
        <strain evidence="1 2">ATHUM6906</strain>
    </source>
</reference>
<comment type="caution">
    <text evidence="1">The sequence shown here is derived from an EMBL/GenBank/DDBJ whole genome shotgun (WGS) entry which is preliminary data.</text>
</comment>
<evidence type="ECO:0000313" key="2">
    <source>
        <dbReference type="Proteomes" id="UP001338125"/>
    </source>
</evidence>
<name>A0ABR0SWH0_9HYPO</name>
<protein>
    <submittedName>
        <fullName evidence="1">Uncharacterized protein</fullName>
    </submittedName>
</protein>
<dbReference type="Proteomes" id="UP001338125">
    <property type="component" value="Unassembled WGS sequence"/>
</dbReference>
<evidence type="ECO:0000313" key="1">
    <source>
        <dbReference type="EMBL" id="KAK5996081.1"/>
    </source>
</evidence>
<proteinExistence type="predicted"/>
<accession>A0ABR0SWH0</accession>
<dbReference type="EMBL" id="JAVFKD010000004">
    <property type="protein sequence ID" value="KAK5996081.1"/>
    <property type="molecule type" value="Genomic_DNA"/>
</dbReference>